<dbReference type="InterPro" id="IPR041492">
    <property type="entry name" value="HAD_2"/>
</dbReference>
<dbReference type="Pfam" id="PF13419">
    <property type="entry name" value="HAD_2"/>
    <property type="match status" value="1"/>
</dbReference>
<dbReference type="InterPro" id="IPR023198">
    <property type="entry name" value="PGP-like_dom2"/>
</dbReference>
<dbReference type="InterPro" id="IPR036412">
    <property type="entry name" value="HAD-like_sf"/>
</dbReference>
<dbReference type="RefSeq" id="WP_154455086.1">
    <property type="nucleotide sequence ID" value="NZ_CALVGA010000033.1"/>
</dbReference>
<organism evidence="1 3">
    <name type="scientific">Streptococcus alactolyticus</name>
    <dbReference type="NCBI Taxonomy" id="29389"/>
    <lineage>
        <taxon>Bacteria</taxon>
        <taxon>Bacillati</taxon>
        <taxon>Bacillota</taxon>
        <taxon>Bacilli</taxon>
        <taxon>Lactobacillales</taxon>
        <taxon>Streptococcaceae</taxon>
        <taxon>Streptococcus</taxon>
    </lineage>
</organism>
<reference evidence="1 3" key="1">
    <citation type="submission" date="2019-08" db="EMBL/GenBank/DDBJ databases">
        <title>In-depth cultivation of the pig gut microbiome towards novel bacterial diversity and tailored functional studies.</title>
        <authorList>
            <person name="Wylensek D."/>
            <person name="Hitch T.C.A."/>
            <person name="Clavel T."/>
        </authorList>
    </citation>
    <scope>NUCLEOTIDE SEQUENCE [LARGE SCALE GENOMIC DNA]</scope>
    <source>
        <strain evidence="1 3">BL-178-WT-3A</strain>
    </source>
</reference>
<reference evidence="2 4" key="2">
    <citation type="submission" date="2022-12" db="EMBL/GenBank/DDBJ databases">
        <title>Streptococcus alactolyticus LGM, complete genome.</title>
        <authorList>
            <person name="Liu Z."/>
            <person name="Mu C."/>
            <person name="Zhu W."/>
        </authorList>
    </citation>
    <scope>NUCLEOTIDE SEQUENCE [LARGE SCALE GENOMIC DNA]</scope>
    <source>
        <strain evidence="2 4">LGM</strain>
    </source>
</reference>
<dbReference type="GO" id="GO:0016787">
    <property type="term" value="F:hydrolase activity"/>
    <property type="evidence" value="ECO:0007669"/>
    <property type="project" value="UniProtKB-KW"/>
</dbReference>
<keyword evidence="4" id="KW-1185">Reference proteome</keyword>
<proteinExistence type="predicted"/>
<dbReference type="SFLD" id="SFLDS00003">
    <property type="entry name" value="Haloacid_Dehalogenase"/>
    <property type="match status" value="1"/>
</dbReference>
<evidence type="ECO:0000313" key="4">
    <source>
        <dbReference type="Proteomes" id="UP001212085"/>
    </source>
</evidence>
<dbReference type="AlphaFoldDB" id="A0A6N7X5Q6"/>
<dbReference type="EMBL" id="CP114883">
    <property type="protein sequence ID" value="WBB06404.1"/>
    <property type="molecule type" value="Genomic_DNA"/>
</dbReference>
<dbReference type="Gene3D" id="1.10.150.240">
    <property type="entry name" value="Putative phosphatase, domain 2"/>
    <property type="match status" value="1"/>
</dbReference>
<evidence type="ECO:0000313" key="3">
    <source>
        <dbReference type="Proteomes" id="UP000471052"/>
    </source>
</evidence>
<dbReference type="EMBL" id="VUNP01000023">
    <property type="protein sequence ID" value="MST53959.1"/>
    <property type="molecule type" value="Genomic_DNA"/>
</dbReference>
<dbReference type="PANTHER" id="PTHR43434:SF20">
    <property type="entry name" value="5'-NUCLEOTIDASE"/>
    <property type="match status" value="1"/>
</dbReference>
<gene>
    <name evidence="1" type="ORF">FYJ82_06100</name>
    <name evidence="2" type="ORF">O6R09_09090</name>
</gene>
<dbReference type="GeneID" id="99636835"/>
<dbReference type="SFLD" id="SFLDG01129">
    <property type="entry name" value="C1.5:_HAD__Beta-PGM__Phosphata"/>
    <property type="match status" value="1"/>
</dbReference>
<evidence type="ECO:0000313" key="2">
    <source>
        <dbReference type="EMBL" id="WBB06404.1"/>
    </source>
</evidence>
<evidence type="ECO:0000313" key="1">
    <source>
        <dbReference type="EMBL" id="MST53959.1"/>
    </source>
</evidence>
<accession>A0A6N7X5Q6</accession>
<keyword evidence="1" id="KW-0378">Hydrolase</keyword>
<dbReference type="InterPro" id="IPR023214">
    <property type="entry name" value="HAD_sf"/>
</dbReference>
<dbReference type="Gene3D" id="3.40.50.1000">
    <property type="entry name" value="HAD superfamily/HAD-like"/>
    <property type="match status" value="1"/>
</dbReference>
<dbReference type="GO" id="GO:0004713">
    <property type="term" value="F:protein tyrosine kinase activity"/>
    <property type="evidence" value="ECO:0007669"/>
    <property type="project" value="TreeGrafter"/>
</dbReference>
<dbReference type="OrthoDB" id="9792518at2"/>
<dbReference type="Proteomes" id="UP000471052">
    <property type="component" value="Unassembled WGS sequence"/>
</dbReference>
<name>A0A6N7X5Q6_STRAY</name>
<protein>
    <submittedName>
        <fullName evidence="1">HAD hydrolase-like protein</fullName>
    </submittedName>
</protein>
<dbReference type="SUPFAM" id="SSF56784">
    <property type="entry name" value="HAD-like"/>
    <property type="match status" value="1"/>
</dbReference>
<sequence length="212" mass="23782">MTSVLFDLDGTLVNSSPGILAAFHFAFERLQLPLLTDKELSTFIGPPLEVTFAQYFTEKDDIDRAIQTFREYYNQKGVHQVSLYPGIADLLEELNRLGYSLYVTTSKHEPMAQLMLTELGIMKYFKQVYGSTPEHFHKADVIATCLKDHQLPLDTTAIIGDTKFDMIGGKETGIRTIGVTWGFGSSESLKEHDAETICQTPQDVPKALQDLQ</sequence>
<dbReference type="GO" id="GO:0005829">
    <property type="term" value="C:cytosol"/>
    <property type="evidence" value="ECO:0007669"/>
    <property type="project" value="TreeGrafter"/>
</dbReference>
<dbReference type="PANTHER" id="PTHR43434">
    <property type="entry name" value="PHOSPHOGLYCOLATE PHOSPHATASE"/>
    <property type="match status" value="1"/>
</dbReference>
<dbReference type="InterPro" id="IPR050155">
    <property type="entry name" value="HAD-like_hydrolase_sf"/>
</dbReference>
<dbReference type="SFLD" id="SFLDG01135">
    <property type="entry name" value="C1.5.6:_HAD__Beta-PGM__Phospha"/>
    <property type="match status" value="1"/>
</dbReference>
<dbReference type="Proteomes" id="UP001212085">
    <property type="component" value="Chromosome"/>
</dbReference>